<feature type="transmembrane region" description="Helical" evidence="3">
    <location>
        <begin position="564"/>
        <end position="584"/>
    </location>
</feature>
<dbReference type="Pfam" id="PF07664">
    <property type="entry name" value="FeoB_C"/>
    <property type="match status" value="1"/>
</dbReference>
<protein>
    <recommendedName>
        <fullName evidence="1">Ferrous iron transport protein B</fullName>
    </recommendedName>
</protein>
<feature type="transmembrane region" description="Helical" evidence="3">
    <location>
        <begin position="637"/>
        <end position="656"/>
    </location>
</feature>
<feature type="transmembrane region" description="Helical" evidence="3">
    <location>
        <begin position="533"/>
        <end position="552"/>
    </location>
</feature>
<dbReference type="GO" id="GO:0005525">
    <property type="term" value="F:GTP binding"/>
    <property type="evidence" value="ECO:0007669"/>
    <property type="project" value="InterPro"/>
</dbReference>
<dbReference type="EMBL" id="ACEA01000002">
    <property type="protein sequence ID" value="EEG25276.1"/>
    <property type="molecule type" value="Genomic_DNA"/>
</dbReference>
<evidence type="ECO:0000313" key="5">
    <source>
        <dbReference type="EMBL" id="EEG25276.1"/>
    </source>
</evidence>
<dbReference type="Proteomes" id="UP000005837">
    <property type="component" value="Unassembled WGS sequence"/>
</dbReference>
<evidence type="ECO:0000256" key="2">
    <source>
        <dbReference type="SAM" id="MobiDB-lite"/>
    </source>
</evidence>
<evidence type="ECO:0000256" key="3">
    <source>
        <dbReference type="SAM" id="Phobius"/>
    </source>
</evidence>
<dbReference type="PRINTS" id="PR00326">
    <property type="entry name" value="GTP1OBG"/>
</dbReference>
<dbReference type="PROSITE" id="PS51711">
    <property type="entry name" value="G_FEOB"/>
    <property type="match status" value="1"/>
</dbReference>
<accession>C0DRX9</accession>
<keyword evidence="3" id="KW-1133">Transmembrane helix</keyword>
<dbReference type="eggNOG" id="COG0370">
    <property type="taxonomic scope" value="Bacteria"/>
</dbReference>
<feature type="transmembrane region" description="Helical" evidence="3">
    <location>
        <begin position="397"/>
        <end position="423"/>
    </location>
</feature>
<dbReference type="GO" id="GO:0015093">
    <property type="term" value="F:ferrous iron transmembrane transporter activity"/>
    <property type="evidence" value="ECO:0007669"/>
    <property type="project" value="InterPro"/>
</dbReference>
<feature type="domain" description="FeoB-type G" evidence="4">
    <location>
        <begin position="44"/>
        <end position="208"/>
    </location>
</feature>
<dbReference type="HOGENOM" id="CLU_013350_3_0_4"/>
<sequence length="661" mass="71269">NEKAACNPADQSAGCLKPVPPESRLHAANRRKTEKNQKGNTMELSYFALIGAPNCGKTVLFNGLTGAHAKVANYPGVTVDKREGAFLDDEAVRIVDLPGTYSLRTTSPDEAVAKDVAVGKLGIPPDAIIAVADATNLRMTLRMILELKTLKLPMVVSLNMSDVAQRRGLNIDAAKLSELLGVPVLETVAVSASGVQAVREAVAQLPRKRSFPANPASAERTLDELDSDALYREVESILAQVVRTEMTLPAWHKKLDEIVLHPVWGVVLLMVILFMVFQAVYTWAAPIMEAIEGGFGWLGEWVAANMQPGILNDLIVNGVIAGTGSVLVFLPQITILFAFILLLEDSGYLPRAAFLLDNVMAKSGLSGRSFIPLLSSFACAVPAVMSARTIHDPRERLVTIAVAPLLTCSARLPVYALIIAAVIPDRTVGGIFNLQGLTLFVLYIAGILSAALAAYLMKRLARIKGNVQQFPLLMELPTFRMPNFKHILTSLWDRVKAFLKRAGTIIFALTVILWGLVSWPAPPEGATGAAIDYSLAGMIGHAIQPLFAPLGFTWEMCIAMIPGIAAREVVVAALGTVYAVGASSEDAVQNALIPIVHSNWGLPTAFAFLAWYVYAPMCAATLAVIRRETKSLKQTAIITGYMFALAYLAAFIVYQITSRIL</sequence>
<name>C0DRX9_EIKCO</name>
<proteinExistence type="predicted"/>
<dbReference type="Pfam" id="PF07670">
    <property type="entry name" value="Gate"/>
    <property type="match status" value="2"/>
</dbReference>
<evidence type="ECO:0000313" key="6">
    <source>
        <dbReference type="Proteomes" id="UP000005837"/>
    </source>
</evidence>
<feature type="region of interest" description="Disordered" evidence="2">
    <location>
        <begin position="1"/>
        <end position="37"/>
    </location>
</feature>
<dbReference type="CDD" id="cd01879">
    <property type="entry name" value="FeoB"/>
    <property type="match status" value="1"/>
</dbReference>
<dbReference type="InterPro" id="IPR006073">
    <property type="entry name" value="GTP-bd"/>
</dbReference>
<feature type="transmembrane region" description="Helical" evidence="3">
    <location>
        <begin position="263"/>
        <end position="284"/>
    </location>
</feature>
<dbReference type="GO" id="GO:0005886">
    <property type="term" value="C:plasma membrane"/>
    <property type="evidence" value="ECO:0007669"/>
    <property type="project" value="TreeGrafter"/>
</dbReference>
<gene>
    <name evidence="5" type="primary">feoB</name>
    <name evidence="5" type="ORF">EIKCOROL_00095</name>
</gene>
<comment type="caution">
    <text evidence="5">The sequence shown here is derived from an EMBL/GenBank/DDBJ whole genome shotgun (WGS) entry which is preliminary data.</text>
</comment>
<dbReference type="AlphaFoldDB" id="C0DRX9"/>
<dbReference type="InterPro" id="IPR030389">
    <property type="entry name" value="G_FEOB_dom"/>
</dbReference>
<dbReference type="Pfam" id="PF02421">
    <property type="entry name" value="FeoB_N"/>
    <property type="match status" value="1"/>
</dbReference>
<keyword evidence="3" id="KW-0472">Membrane</keyword>
<dbReference type="PANTHER" id="PTHR43185:SF1">
    <property type="entry name" value="FE(2+) TRANSPORTER FEOB"/>
    <property type="match status" value="1"/>
</dbReference>
<feature type="transmembrane region" description="Helical" evidence="3">
    <location>
        <begin position="502"/>
        <end position="521"/>
    </location>
</feature>
<dbReference type="InterPro" id="IPR011640">
    <property type="entry name" value="Fe2_transport_prot_B_C"/>
</dbReference>
<feature type="non-terminal residue" evidence="5">
    <location>
        <position position="1"/>
    </location>
</feature>
<keyword evidence="3" id="KW-0812">Transmembrane</keyword>
<feature type="transmembrane region" description="Helical" evidence="3">
    <location>
        <begin position="604"/>
        <end position="625"/>
    </location>
</feature>
<evidence type="ECO:0000259" key="4">
    <source>
        <dbReference type="PROSITE" id="PS51711"/>
    </source>
</evidence>
<dbReference type="InterPro" id="IPR050860">
    <property type="entry name" value="FeoB_GTPase"/>
</dbReference>
<dbReference type="InterPro" id="IPR027417">
    <property type="entry name" value="P-loop_NTPase"/>
</dbReference>
<organism evidence="5 6">
    <name type="scientific">Eikenella corrodens ATCC 23834</name>
    <dbReference type="NCBI Taxonomy" id="546274"/>
    <lineage>
        <taxon>Bacteria</taxon>
        <taxon>Pseudomonadati</taxon>
        <taxon>Pseudomonadota</taxon>
        <taxon>Betaproteobacteria</taxon>
        <taxon>Neisseriales</taxon>
        <taxon>Neisseriaceae</taxon>
        <taxon>Eikenella</taxon>
    </lineage>
</organism>
<dbReference type="InterPro" id="IPR011642">
    <property type="entry name" value="Gate_dom"/>
</dbReference>
<dbReference type="SUPFAM" id="SSF52540">
    <property type="entry name" value="P-loop containing nucleoside triphosphate hydrolases"/>
    <property type="match status" value="1"/>
</dbReference>
<reference evidence="5 6" key="1">
    <citation type="submission" date="2009-01" db="EMBL/GenBank/DDBJ databases">
        <authorList>
            <person name="Fulton L."/>
            <person name="Clifton S."/>
            <person name="Chinwalla A.T."/>
            <person name="Mitreva M."/>
            <person name="Sodergren E."/>
            <person name="Weinstock G."/>
            <person name="Clifton S."/>
            <person name="Dooling D.J."/>
            <person name="Fulton B."/>
            <person name="Minx P."/>
            <person name="Pepin K.H."/>
            <person name="Johnson M."/>
            <person name="Bhonagiri V."/>
            <person name="Nash W.E."/>
            <person name="Mardis E.R."/>
            <person name="Wilson R.K."/>
        </authorList>
    </citation>
    <scope>NUCLEOTIDE SEQUENCE [LARGE SCALE GENOMIC DNA]</scope>
    <source>
        <strain evidence="5 6">ATCC 23834</strain>
    </source>
</reference>
<feature type="transmembrane region" description="Helical" evidence="3">
    <location>
        <begin position="314"/>
        <end position="343"/>
    </location>
</feature>
<dbReference type="Gene3D" id="3.40.50.300">
    <property type="entry name" value="P-loop containing nucleotide triphosphate hydrolases"/>
    <property type="match status" value="1"/>
</dbReference>
<evidence type="ECO:0000256" key="1">
    <source>
        <dbReference type="ARBA" id="ARBA00031200"/>
    </source>
</evidence>
<feature type="transmembrane region" description="Helical" evidence="3">
    <location>
        <begin position="435"/>
        <end position="456"/>
    </location>
</feature>
<dbReference type="PANTHER" id="PTHR43185">
    <property type="entry name" value="FERROUS IRON TRANSPORT PROTEIN B"/>
    <property type="match status" value="1"/>
</dbReference>